<dbReference type="PANTHER" id="PTHR22950">
    <property type="entry name" value="AMINO ACID TRANSPORTER"/>
    <property type="match status" value="1"/>
</dbReference>
<dbReference type="Pfam" id="PF01490">
    <property type="entry name" value="Aa_trans"/>
    <property type="match status" value="1"/>
</dbReference>
<proteinExistence type="predicted"/>
<dbReference type="GO" id="GO:0015179">
    <property type="term" value="F:L-amino acid transmembrane transporter activity"/>
    <property type="evidence" value="ECO:0007669"/>
    <property type="project" value="TreeGrafter"/>
</dbReference>
<feature type="transmembrane region" description="Helical" evidence="6">
    <location>
        <begin position="331"/>
        <end position="348"/>
    </location>
</feature>
<evidence type="ECO:0000313" key="9">
    <source>
        <dbReference type="Proteomes" id="UP001206925"/>
    </source>
</evidence>
<keyword evidence="2 6" id="KW-0812">Transmembrane</keyword>
<feature type="transmembrane region" description="Helical" evidence="6">
    <location>
        <begin position="190"/>
        <end position="208"/>
    </location>
</feature>
<feature type="non-terminal residue" evidence="8">
    <location>
        <position position="457"/>
    </location>
</feature>
<accession>A0AAD5GGW0</accession>
<dbReference type="AlphaFoldDB" id="A0AAD5GGW0"/>
<keyword evidence="3" id="KW-0813">Transport</keyword>
<dbReference type="EMBL" id="JAMZMK010008341">
    <property type="protein sequence ID" value="KAI7740829.1"/>
    <property type="molecule type" value="Genomic_DNA"/>
</dbReference>
<feature type="domain" description="Amino acid transporter transmembrane" evidence="7">
    <location>
        <begin position="136"/>
        <end position="449"/>
    </location>
</feature>
<comment type="caution">
    <text evidence="8">The sequence shown here is derived from an EMBL/GenBank/DDBJ whole genome shotgun (WGS) entry which is preliminary data.</text>
</comment>
<comment type="subcellular location">
    <subcellularLocation>
        <location evidence="1">Membrane</location>
        <topology evidence="1">Multi-pass membrane protein</topology>
    </subcellularLocation>
</comment>
<evidence type="ECO:0000313" key="8">
    <source>
        <dbReference type="EMBL" id="KAI7740829.1"/>
    </source>
</evidence>
<feature type="transmembrane region" description="Helical" evidence="6">
    <location>
        <begin position="428"/>
        <end position="450"/>
    </location>
</feature>
<organism evidence="8 9">
    <name type="scientific">Ambrosia artemisiifolia</name>
    <name type="common">Common ragweed</name>
    <dbReference type="NCBI Taxonomy" id="4212"/>
    <lineage>
        <taxon>Eukaryota</taxon>
        <taxon>Viridiplantae</taxon>
        <taxon>Streptophyta</taxon>
        <taxon>Embryophyta</taxon>
        <taxon>Tracheophyta</taxon>
        <taxon>Spermatophyta</taxon>
        <taxon>Magnoliopsida</taxon>
        <taxon>eudicotyledons</taxon>
        <taxon>Gunneridae</taxon>
        <taxon>Pentapetalae</taxon>
        <taxon>asterids</taxon>
        <taxon>campanulids</taxon>
        <taxon>Asterales</taxon>
        <taxon>Asteraceae</taxon>
        <taxon>Asteroideae</taxon>
        <taxon>Heliantheae alliance</taxon>
        <taxon>Heliantheae</taxon>
        <taxon>Ambrosia</taxon>
    </lineage>
</organism>
<feature type="transmembrane region" description="Helical" evidence="6">
    <location>
        <begin position="215"/>
        <end position="236"/>
    </location>
</feature>
<evidence type="ECO:0000256" key="6">
    <source>
        <dbReference type="SAM" id="Phobius"/>
    </source>
</evidence>
<name>A0AAD5GGW0_AMBAR</name>
<gene>
    <name evidence="8" type="ORF">M8C21_020149</name>
</gene>
<dbReference type="GO" id="GO:0005774">
    <property type="term" value="C:vacuolar membrane"/>
    <property type="evidence" value="ECO:0007669"/>
    <property type="project" value="TreeGrafter"/>
</dbReference>
<feature type="transmembrane region" description="Helical" evidence="6">
    <location>
        <begin position="287"/>
        <end position="311"/>
    </location>
</feature>
<evidence type="ECO:0000256" key="1">
    <source>
        <dbReference type="ARBA" id="ARBA00004141"/>
    </source>
</evidence>
<keyword evidence="9" id="KW-1185">Reference proteome</keyword>
<keyword evidence="3" id="KW-0029">Amino-acid transport</keyword>
<feature type="transmembrane region" description="Helical" evidence="6">
    <location>
        <begin position="397"/>
        <end position="416"/>
    </location>
</feature>
<keyword evidence="5 6" id="KW-0472">Membrane</keyword>
<dbReference type="InterPro" id="IPR013057">
    <property type="entry name" value="AA_transpt_TM"/>
</dbReference>
<evidence type="ECO:0000256" key="4">
    <source>
        <dbReference type="ARBA" id="ARBA00022989"/>
    </source>
</evidence>
<dbReference type="Proteomes" id="UP001206925">
    <property type="component" value="Unassembled WGS sequence"/>
</dbReference>
<protein>
    <recommendedName>
        <fullName evidence="7">Amino acid transporter transmembrane domain-containing protein</fullName>
    </recommendedName>
</protein>
<feature type="transmembrane region" description="Helical" evidence="6">
    <location>
        <begin position="368"/>
        <end position="391"/>
    </location>
</feature>
<evidence type="ECO:0000256" key="2">
    <source>
        <dbReference type="ARBA" id="ARBA00022692"/>
    </source>
</evidence>
<evidence type="ECO:0000259" key="7">
    <source>
        <dbReference type="Pfam" id="PF01490"/>
    </source>
</evidence>
<feature type="transmembrane region" description="Helical" evidence="6">
    <location>
        <begin position="256"/>
        <end position="275"/>
    </location>
</feature>
<keyword evidence="4 6" id="KW-1133">Transmembrane helix</keyword>
<sequence length="457" mass="49819">IYVTRTQERYYVPHSIKNLQVKRGDLTAENGPLTTKIQSIDSYSITATPNFGLLRDPSTIYSSLYSIGSESNFDDGAKARLLSECEKFYSKEDLRRISRKISSWSGKGSLHEQLGELPISHGCSVTQTVFNGVLIKQIIFYPDVGEAAFGKYGRLLVSSYCVEFIIMEGDNLTSLFPGASLNLGGYNLDSAHLFAVITCLILVPIVLLRNLRVISYISATGVLATVVVIFCVFYAGTVNVGFHESGPAVKWSGVPFALGIYVFCYSGHSVFPNIYQSMADKTKFNKAMVIGFILCALMYGAVAIMGYLMFGERTLSQITLNLPDNAIVSKIALWVVVINPFTKYALLLKPLTSAIEELLPARISNSTWFYCLLRTTLVVSTVCVAVLIPFFGAVMSLMGSLLCVMVAMVMPALCFLRIQGSKATTTQIGLSISIIVVGAMSALVGTYSSLSSIVTNF</sequence>
<evidence type="ECO:0000256" key="3">
    <source>
        <dbReference type="ARBA" id="ARBA00022970"/>
    </source>
</evidence>
<dbReference type="PANTHER" id="PTHR22950:SF701">
    <property type="entry name" value="AMINO ACID TRANSPORTER AVT1A-LIKE"/>
    <property type="match status" value="1"/>
</dbReference>
<evidence type="ECO:0000256" key="5">
    <source>
        <dbReference type="ARBA" id="ARBA00023136"/>
    </source>
</evidence>
<reference evidence="8" key="1">
    <citation type="submission" date="2022-06" db="EMBL/GenBank/DDBJ databases">
        <title>Uncovering the hologenomic basis of an extraordinary plant invasion.</title>
        <authorList>
            <person name="Bieker V.C."/>
            <person name="Martin M.D."/>
            <person name="Gilbert T."/>
            <person name="Hodgins K."/>
            <person name="Battlay P."/>
            <person name="Petersen B."/>
            <person name="Wilson J."/>
        </authorList>
    </citation>
    <scope>NUCLEOTIDE SEQUENCE</scope>
    <source>
        <strain evidence="8">AA19_3_7</strain>
        <tissue evidence="8">Leaf</tissue>
    </source>
</reference>